<evidence type="ECO:0000259" key="2">
    <source>
        <dbReference type="Pfam" id="PF25872"/>
    </source>
</evidence>
<dbReference type="Gene3D" id="1.25.40.10">
    <property type="entry name" value="Tetratricopeptide repeat domain"/>
    <property type="match status" value="1"/>
</dbReference>
<evidence type="ECO:0000259" key="1">
    <source>
        <dbReference type="Pfam" id="PF13401"/>
    </source>
</evidence>
<keyword evidence="4" id="KW-1185">Reference proteome</keyword>
<dbReference type="InterPro" id="IPR011990">
    <property type="entry name" value="TPR-like_helical_dom_sf"/>
</dbReference>
<evidence type="ECO:0000313" key="3">
    <source>
        <dbReference type="EMBL" id="GHD21199.1"/>
    </source>
</evidence>
<dbReference type="InterPro" id="IPR027417">
    <property type="entry name" value="P-loop_NTPase"/>
</dbReference>
<accession>A0A8J3GMV3</accession>
<dbReference type="Pfam" id="PF13401">
    <property type="entry name" value="AAA_22"/>
    <property type="match status" value="1"/>
</dbReference>
<feature type="domain" description="Winged helix-turn-helix" evidence="2">
    <location>
        <begin position="226"/>
        <end position="298"/>
    </location>
</feature>
<dbReference type="PANTHER" id="PTHR47691">
    <property type="entry name" value="REGULATOR-RELATED"/>
    <property type="match status" value="1"/>
</dbReference>
<dbReference type="InterPro" id="IPR049945">
    <property type="entry name" value="AAA_22"/>
</dbReference>
<dbReference type="PANTHER" id="PTHR47691:SF3">
    <property type="entry name" value="HTH-TYPE TRANSCRIPTIONAL REGULATOR RV0890C-RELATED"/>
    <property type="match status" value="1"/>
</dbReference>
<dbReference type="PRINTS" id="PR00364">
    <property type="entry name" value="DISEASERSIST"/>
</dbReference>
<dbReference type="AlphaFoldDB" id="A0A8J3GMV3"/>
<gene>
    <name evidence="3" type="ORF">GCM10016234_34610</name>
</gene>
<dbReference type="InterPro" id="IPR058852">
    <property type="entry name" value="HTH_77"/>
</dbReference>
<protein>
    <recommendedName>
        <fullName evidence="5">Tetratricopeptide repeat protein</fullName>
    </recommendedName>
</protein>
<dbReference type="EMBL" id="BMZQ01000003">
    <property type="protein sequence ID" value="GHD21199.1"/>
    <property type="molecule type" value="Genomic_DNA"/>
</dbReference>
<comment type="caution">
    <text evidence="3">The sequence shown here is derived from an EMBL/GenBank/DDBJ whole genome shotgun (WGS) entry which is preliminary data.</text>
</comment>
<dbReference type="Gene3D" id="3.40.50.300">
    <property type="entry name" value="P-loop containing nucleotide triphosphate hydrolases"/>
    <property type="match status" value="1"/>
</dbReference>
<evidence type="ECO:0008006" key="5">
    <source>
        <dbReference type="Google" id="ProtNLM"/>
    </source>
</evidence>
<proteinExistence type="predicted"/>
<name>A0A8J3GMV3_9HYPH</name>
<sequence length="805" mass="87786">MQSSAFVSVIGPGGVGKTRLVLEWLAANERNDGRRIAFVRLDGLSDASAVLGAVAAEVGMPQTGGRPYLEAIVQWLRDTELLLVLDNCEHVVDKVAALVDALGTGTRKVSVLTTSRVPLSLVGEKQLRLGALDEQAAIDLFVKRASDRAPNLLMAGEALGAVQAICRAVDGLPLAVELAAGWTDVLPVNEIALQLSQGFELLQRRGSIPTRHDTLDDTIRWSHALLTAKARLLLRRLSAFQASFSLEAVAPVCAYEGLTQADVLPSLRELVEHSLVQFDMSTARYRLLHMVRLFAAKLAQEAGELGAMRLTHAMHFSALAHRARAVNFVPEDTWLPELQGEVDNLHEALRTLLYEGRAVEALGTAVALTMFWWTASRHREGIGWLRAALDQASEAPVILQAATQFSLGFLEAHDTGDWLNAAVELDRGLALLEDLDEPGADLLRGYHLCLRGECDIIAGSKDAGLRRAIEGAELIARYPEDRWGQGFAAWNVGFGHERLEEWEKAASRYEKVIASQHDGSLVVRMIGDQSLAGVLERTGRAGEALQLYDEALALCRRLGLQRLGDVHGSHARLLADCARVRLVAGEDTDGAKALALEAQALAVRLQDGAAWEIAGCVLQRLAAPTPHVGVFRQRDAVWIIQFDEHEAILPDSKGLRQIRHLLQSPGIEIFAGKLAAVADGEPREIGRGDPVLDAQAVTAYRKRLRLLERALAMDEDALDADRRASVLREHELVSQELAKSSGLGGRARRLGSPQERMRVNVTRTLRAAVAQVEAVCPALGQHLALSIRTGSFCRYQPPVSMDWKF</sequence>
<dbReference type="Proteomes" id="UP000630142">
    <property type="component" value="Unassembled WGS sequence"/>
</dbReference>
<evidence type="ECO:0000313" key="4">
    <source>
        <dbReference type="Proteomes" id="UP000630142"/>
    </source>
</evidence>
<dbReference type="SUPFAM" id="SSF52540">
    <property type="entry name" value="P-loop containing nucleoside triphosphate hydrolases"/>
    <property type="match status" value="1"/>
</dbReference>
<dbReference type="GO" id="GO:0016887">
    <property type="term" value="F:ATP hydrolysis activity"/>
    <property type="evidence" value="ECO:0007669"/>
    <property type="project" value="InterPro"/>
</dbReference>
<organism evidence="3 4">
    <name type="scientific">Tianweitania populi</name>
    <dbReference type="NCBI Taxonomy" id="1607949"/>
    <lineage>
        <taxon>Bacteria</taxon>
        <taxon>Pseudomonadati</taxon>
        <taxon>Pseudomonadota</taxon>
        <taxon>Alphaproteobacteria</taxon>
        <taxon>Hyphomicrobiales</taxon>
        <taxon>Phyllobacteriaceae</taxon>
        <taxon>Tianweitania</taxon>
    </lineage>
</organism>
<feature type="domain" description="ORC1/DEAH AAA+ ATPase" evidence="1">
    <location>
        <begin position="4"/>
        <end position="128"/>
    </location>
</feature>
<reference evidence="3" key="2">
    <citation type="submission" date="2020-09" db="EMBL/GenBank/DDBJ databases">
        <authorList>
            <person name="Sun Q."/>
            <person name="Kim S."/>
        </authorList>
    </citation>
    <scope>NUCLEOTIDE SEQUENCE</scope>
    <source>
        <strain evidence="3">KCTC 42249</strain>
    </source>
</reference>
<dbReference type="Pfam" id="PF25872">
    <property type="entry name" value="HTH_77"/>
    <property type="match status" value="1"/>
</dbReference>
<reference evidence="3" key="1">
    <citation type="journal article" date="2014" name="Int. J. Syst. Evol. Microbiol.">
        <title>Complete genome sequence of Corynebacterium casei LMG S-19264T (=DSM 44701T), isolated from a smear-ripened cheese.</title>
        <authorList>
            <consortium name="US DOE Joint Genome Institute (JGI-PGF)"/>
            <person name="Walter F."/>
            <person name="Albersmeier A."/>
            <person name="Kalinowski J."/>
            <person name="Ruckert C."/>
        </authorList>
    </citation>
    <scope>NUCLEOTIDE SEQUENCE</scope>
    <source>
        <strain evidence="3">KCTC 42249</strain>
    </source>
</reference>